<name>A0ACC3D1S5_9PEZI</name>
<organism evidence="1 2">
    <name type="scientific">Coniosporium uncinatum</name>
    <dbReference type="NCBI Taxonomy" id="93489"/>
    <lineage>
        <taxon>Eukaryota</taxon>
        <taxon>Fungi</taxon>
        <taxon>Dikarya</taxon>
        <taxon>Ascomycota</taxon>
        <taxon>Pezizomycotina</taxon>
        <taxon>Dothideomycetes</taxon>
        <taxon>Dothideomycetes incertae sedis</taxon>
        <taxon>Coniosporium</taxon>
    </lineage>
</organism>
<keyword evidence="2" id="KW-1185">Reference proteome</keyword>
<dbReference type="EMBL" id="JAWDJW010008476">
    <property type="protein sequence ID" value="KAK3060560.1"/>
    <property type="molecule type" value="Genomic_DNA"/>
</dbReference>
<protein>
    <submittedName>
        <fullName evidence="1">Uncharacterized protein</fullName>
    </submittedName>
</protein>
<sequence length="221" mass="24906">MPSKNVVFDIVGTIIGYEKLFEAIETRLGEKLRARCILPKLLGYTWIEVTEREYTYSSLAGRYKPYTEVFELMFFRMLWMAGIEQPRDFATADDLKYILDEGNKKLGLRPGAGECVQKLRDAGFTVYAFTAGGADNVAGYFEGAGLDWPRENIMSTEDVGMSKPELAVYKPVLDKLSKEGQPWFAAAHAWDVSGAREAGFKSAYCSIWEKEPLTELFGKMD</sequence>
<accession>A0ACC3D1S5</accession>
<comment type="caution">
    <text evidence="1">The sequence shown here is derived from an EMBL/GenBank/DDBJ whole genome shotgun (WGS) entry which is preliminary data.</text>
</comment>
<evidence type="ECO:0000313" key="1">
    <source>
        <dbReference type="EMBL" id="KAK3060560.1"/>
    </source>
</evidence>
<feature type="non-terminal residue" evidence="1">
    <location>
        <position position="221"/>
    </location>
</feature>
<dbReference type="Proteomes" id="UP001186974">
    <property type="component" value="Unassembled WGS sequence"/>
</dbReference>
<proteinExistence type="predicted"/>
<gene>
    <name evidence="1" type="ORF">LTS18_008270</name>
</gene>
<evidence type="ECO:0000313" key="2">
    <source>
        <dbReference type="Proteomes" id="UP001186974"/>
    </source>
</evidence>
<reference evidence="1" key="1">
    <citation type="submission" date="2024-09" db="EMBL/GenBank/DDBJ databases">
        <title>Black Yeasts Isolated from many extreme environments.</title>
        <authorList>
            <person name="Coleine C."/>
            <person name="Stajich J.E."/>
            <person name="Selbmann L."/>
        </authorList>
    </citation>
    <scope>NUCLEOTIDE SEQUENCE</scope>
    <source>
        <strain evidence="1">CCFEE 5737</strain>
    </source>
</reference>